<protein>
    <recommendedName>
        <fullName evidence="5">N-acetylmuramoyl-L-alanine amidase</fullName>
    </recommendedName>
</protein>
<dbReference type="InterPro" id="IPR036505">
    <property type="entry name" value="Amidase/PGRP_sf"/>
</dbReference>
<evidence type="ECO:0000313" key="4">
    <source>
        <dbReference type="Proteomes" id="UP000030008"/>
    </source>
</evidence>
<dbReference type="Gene3D" id="2.30.30.40">
    <property type="entry name" value="SH3 Domains"/>
    <property type="match status" value="1"/>
</dbReference>
<dbReference type="InterPro" id="IPR002502">
    <property type="entry name" value="Amidase_domain"/>
</dbReference>
<dbReference type="Gene3D" id="3.40.80.10">
    <property type="entry name" value="Peptidoglycan recognition protein-like"/>
    <property type="match status" value="1"/>
</dbReference>
<dbReference type="SUPFAM" id="SSF55846">
    <property type="entry name" value="N-acetylmuramoyl-L-alanine amidase-like"/>
    <property type="match status" value="1"/>
</dbReference>
<dbReference type="Proteomes" id="UP000030008">
    <property type="component" value="Unassembled WGS sequence"/>
</dbReference>
<dbReference type="GO" id="GO:0008745">
    <property type="term" value="F:N-acetylmuramoyl-L-alanine amidase activity"/>
    <property type="evidence" value="ECO:0007669"/>
    <property type="project" value="InterPro"/>
</dbReference>
<evidence type="ECO:0000259" key="2">
    <source>
        <dbReference type="Pfam" id="PF08239"/>
    </source>
</evidence>
<dbReference type="EMBL" id="JQIF01000064">
    <property type="protein sequence ID" value="KGJ52517.1"/>
    <property type="molecule type" value="Genomic_DNA"/>
</dbReference>
<organism evidence="3 4">
    <name type="scientific">Clostridium innocuum</name>
    <dbReference type="NCBI Taxonomy" id="1522"/>
    <lineage>
        <taxon>Bacteria</taxon>
        <taxon>Bacillati</taxon>
        <taxon>Bacillota</taxon>
        <taxon>Clostridia</taxon>
        <taxon>Eubacteriales</taxon>
        <taxon>Clostridiaceae</taxon>
        <taxon>Clostridium</taxon>
    </lineage>
</organism>
<name>A0A099I5I1_CLOIN</name>
<dbReference type="GO" id="GO:0009253">
    <property type="term" value="P:peptidoglycan catabolic process"/>
    <property type="evidence" value="ECO:0007669"/>
    <property type="project" value="InterPro"/>
</dbReference>
<reference evidence="3 4" key="1">
    <citation type="submission" date="2014-08" db="EMBL/GenBank/DDBJ databases">
        <title>Clostridium innocuum, an unnegligible vancomycin-resistant pathogen causing extra-intestinal infections.</title>
        <authorList>
            <person name="Feng Y."/>
            <person name="Chiu C.-H."/>
        </authorList>
    </citation>
    <scope>NUCLEOTIDE SEQUENCE [LARGE SCALE GENOMIC DNA]</scope>
    <source>
        <strain evidence="3 4">AN88</strain>
    </source>
</reference>
<evidence type="ECO:0000259" key="1">
    <source>
        <dbReference type="Pfam" id="PF01510"/>
    </source>
</evidence>
<sequence length="317" mass="34717">MAYTNSKLVSYTKLSPNHSGQRTHSIDRITPHCVVGQLSCESICGCFTSPSRQASCNYGIGKDGRISLCVEEKNRSWCSSSNANDQRAVTIECASDMSEPYAMNSAVYNSLVKLCVDICKRNGKKKLLWLGSKDKTLNYTPKSDEMILTVHRWFANKSCPGNWLYSRLGELATKVTTELSGSTSSDDKKPVPQMYRVRKSWSDAKSQIGAYKVLDNAKKKVDANAGYKVFDASGSIVYPAAAKPTQTPAANTLYKVQIGIANLNIRKGPGTNYDKIGQFTGKGIFTIVQESKGEGATLWGKLKSGAGWISLDFTKKL</sequence>
<feature type="domain" description="N-acetylmuramoyl-L-alanine amidase" evidence="1">
    <location>
        <begin position="25"/>
        <end position="162"/>
    </location>
</feature>
<proteinExistence type="predicted"/>
<comment type="caution">
    <text evidence="3">The sequence shown here is derived from an EMBL/GenBank/DDBJ whole genome shotgun (WGS) entry which is preliminary data.</text>
</comment>
<accession>A0A099I5I1</accession>
<dbReference type="Pfam" id="PF01510">
    <property type="entry name" value="Amidase_2"/>
    <property type="match status" value="1"/>
</dbReference>
<dbReference type="RefSeq" id="WP_044906128.1">
    <property type="nucleotide sequence ID" value="NZ_JQIF01000064.1"/>
</dbReference>
<feature type="domain" description="SH3b" evidence="2">
    <location>
        <begin position="262"/>
        <end position="312"/>
    </location>
</feature>
<dbReference type="InterPro" id="IPR003646">
    <property type="entry name" value="SH3-like_bac-type"/>
</dbReference>
<dbReference type="Pfam" id="PF08239">
    <property type="entry name" value="SH3_3"/>
    <property type="match status" value="1"/>
</dbReference>
<evidence type="ECO:0008006" key="5">
    <source>
        <dbReference type="Google" id="ProtNLM"/>
    </source>
</evidence>
<dbReference type="AlphaFoldDB" id="A0A099I5I1"/>
<gene>
    <name evidence="3" type="ORF">CIAN88_14350</name>
</gene>
<evidence type="ECO:0000313" key="3">
    <source>
        <dbReference type="EMBL" id="KGJ52517.1"/>
    </source>
</evidence>